<accession>A0A7R9C045</accession>
<keyword evidence="1" id="KW-1133">Transmembrane helix</keyword>
<sequence>MRLRNVVVFCLLCLMEVSSGGIFDIFKFPNKDSTHPDDLHVGNRVRNRLNLFRQPVEFAIDIAIPFDVSNFGTGSLAHIPMLTMIVGLASFFLLLGVLATPFLALVDKKTKKWKRDTTSDCDDDDGPETPAGMTLGYLRKLRSLDVEDGFGFMGLSGEDDGYSISSGDAEENLDCRKYVICEVHRHFHVLPDWALKAVKRMRNMAKYKEAIQAGFELEDCWRTFHGCPKDLGQIDASLPMKIMRRS</sequence>
<evidence type="ECO:0000256" key="1">
    <source>
        <dbReference type="SAM" id="Phobius"/>
    </source>
</evidence>
<dbReference type="Proteomes" id="UP000678499">
    <property type="component" value="Unassembled WGS sequence"/>
</dbReference>
<reference evidence="3" key="1">
    <citation type="submission" date="2020-11" db="EMBL/GenBank/DDBJ databases">
        <authorList>
            <person name="Tran Van P."/>
        </authorList>
    </citation>
    <scope>NUCLEOTIDE SEQUENCE</scope>
</reference>
<feature type="chain" id="PRO_5036210419" evidence="2">
    <location>
        <begin position="21"/>
        <end position="246"/>
    </location>
</feature>
<organism evidence="3">
    <name type="scientific">Notodromas monacha</name>
    <dbReference type="NCBI Taxonomy" id="399045"/>
    <lineage>
        <taxon>Eukaryota</taxon>
        <taxon>Metazoa</taxon>
        <taxon>Ecdysozoa</taxon>
        <taxon>Arthropoda</taxon>
        <taxon>Crustacea</taxon>
        <taxon>Oligostraca</taxon>
        <taxon>Ostracoda</taxon>
        <taxon>Podocopa</taxon>
        <taxon>Podocopida</taxon>
        <taxon>Cypridocopina</taxon>
        <taxon>Cypridoidea</taxon>
        <taxon>Cyprididae</taxon>
        <taxon>Notodromas</taxon>
    </lineage>
</organism>
<protein>
    <submittedName>
        <fullName evidence="3">Uncharacterized protein</fullName>
    </submittedName>
</protein>
<feature type="signal peptide" evidence="2">
    <location>
        <begin position="1"/>
        <end position="20"/>
    </location>
</feature>
<evidence type="ECO:0000313" key="3">
    <source>
        <dbReference type="EMBL" id="CAD7284826.1"/>
    </source>
</evidence>
<proteinExistence type="predicted"/>
<dbReference type="EMBL" id="CAJPEX010010009">
    <property type="protein sequence ID" value="CAG0924978.1"/>
    <property type="molecule type" value="Genomic_DNA"/>
</dbReference>
<evidence type="ECO:0000256" key="2">
    <source>
        <dbReference type="SAM" id="SignalP"/>
    </source>
</evidence>
<keyword evidence="1" id="KW-0812">Transmembrane</keyword>
<keyword evidence="4" id="KW-1185">Reference proteome</keyword>
<dbReference type="AlphaFoldDB" id="A0A7R9C045"/>
<keyword evidence="1" id="KW-0472">Membrane</keyword>
<evidence type="ECO:0000313" key="4">
    <source>
        <dbReference type="Proteomes" id="UP000678499"/>
    </source>
</evidence>
<feature type="transmembrane region" description="Helical" evidence="1">
    <location>
        <begin position="79"/>
        <end position="106"/>
    </location>
</feature>
<keyword evidence="2" id="KW-0732">Signal</keyword>
<name>A0A7R9C045_9CRUS</name>
<gene>
    <name evidence="3" type="ORF">NMOB1V02_LOCUS12430</name>
</gene>
<dbReference type="EMBL" id="OA892046">
    <property type="protein sequence ID" value="CAD7284826.1"/>
    <property type="molecule type" value="Genomic_DNA"/>
</dbReference>